<accession>A0AAQ3QP85</accession>
<dbReference type="AlphaFoldDB" id="A0AAQ3QP85"/>
<dbReference type="EMBL" id="CP136896">
    <property type="protein sequence ID" value="WOL15345.1"/>
    <property type="molecule type" value="Genomic_DNA"/>
</dbReference>
<protein>
    <submittedName>
        <fullName evidence="2">Uncharacterized protein</fullName>
    </submittedName>
</protein>
<name>A0AAQ3QP85_9LILI</name>
<dbReference type="Proteomes" id="UP001327560">
    <property type="component" value="Chromosome 7"/>
</dbReference>
<proteinExistence type="predicted"/>
<keyword evidence="3" id="KW-1185">Reference proteome</keyword>
<reference evidence="2 3" key="1">
    <citation type="submission" date="2023-10" db="EMBL/GenBank/DDBJ databases">
        <title>Chromosome-scale genome assembly provides insights into flower coloration mechanisms of Canna indica.</title>
        <authorList>
            <person name="Li C."/>
        </authorList>
    </citation>
    <scope>NUCLEOTIDE SEQUENCE [LARGE SCALE GENOMIC DNA]</scope>
    <source>
        <tissue evidence="2">Flower</tissue>
    </source>
</reference>
<evidence type="ECO:0000313" key="3">
    <source>
        <dbReference type="Proteomes" id="UP001327560"/>
    </source>
</evidence>
<feature type="region of interest" description="Disordered" evidence="1">
    <location>
        <begin position="1"/>
        <end position="21"/>
    </location>
</feature>
<organism evidence="2 3">
    <name type="scientific">Canna indica</name>
    <name type="common">Indian-shot</name>
    <dbReference type="NCBI Taxonomy" id="4628"/>
    <lineage>
        <taxon>Eukaryota</taxon>
        <taxon>Viridiplantae</taxon>
        <taxon>Streptophyta</taxon>
        <taxon>Embryophyta</taxon>
        <taxon>Tracheophyta</taxon>
        <taxon>Spermatophyta</taxon>
        <taxon>Magnoliopsida</taxon>
        <taxon>Liliopsida</taxon>
        <taxon>Zingiberales</taxon>
        <taxon>Cannaceae</taxon>
        <taxon>Canna</taxon>
    </lineage>
</organism>
<evidence type="ECO:0000256" key="1">
    <source>
        <dbReference type="SAM" id="MobiDB-lite"/>
    </source>
</evidence>
<evidence type="ECO:0000313" key="2">
    <source>
        <dbReference type="EMBL" id="WOL15345.1"/>
    </source>
</evidence>
<sequence length="163" mass="15383">MAAGGSGGHEDRQGGGVRKGIEGTVGIEGIGGSETFGIPGTTGIGGTDTAGMVGTTGIGGAESCGMVGIGGAESCGIVGTAGIGGAESCGMVGTDGIGGSVVGSVGVGRVGMAVGAAAGAVSRRRRAAALHVRRLKDAVAMRIAMAKRPKLDAIMDEQGEGIG</sequence>
<gene>
    <name evidence="2" type="ORF">Cni_G24126</name>
</gene>